<feature type="domain" description="Myb-like" evidence="2">
    <location>
        <begin position="169"/>
        <end position="240"/>
    </location>
</feature>
<dbReference type="PANTHER" id="PTHR33492:SF11">
    <property type="entry name" value="OS04G0670900 PROTEIN"/>
    <property type="match status" value="1"/>
</dbReference>
<protein>
    <recommendedName>
        <fullName evidence="2">Myb-like domain-containing protein</fullName>
    </recommendedName>
</protein>
<evidence type="ECO:0000256" key="1">
    <source>
        <dbReference type="SAM" id="MobiDB-lite"/>
    </source>
</evidence>
<dbReference type="Gene3D" id="1.10.10.60">
    <property type="entry name" value="Homeodomain-like"/>
    <property type="match status" value="1"/>
</dbReference>
<evidence type="ECO:0000259" key="2">
    <source>
        <dbReference type="PROSITE" id="PS50090"/>
    </source>
</evidence>
<accession>A0A388LYW4</accession>
<feature type="compositionally biased region" description="Low complexity" evidence="1">
    <location>
        <begin position="527"/>
        <end position="539"/>
    </location>
</feature>
<organism evidence="3 4">
    <name type="scientific">Chara braunii</name>
    <name type="common">Braun's stonewort</name>
    <dbReference type="NCBI Taxonomy" id="69332"/>
    <lineage>
        <taxon>Eukaryota</taxon>
        <taxon>Viridiplantae</taxon>
        <taxon>Streptophyta</taxon>
        <taxon>Charophyceae</taxon>
        <taxon>Charales</taxon>
        <taxon>Characeae</taxon>
        <taxon>Chara</taxon>
    </lineage>
</organism>
<dbReference type="EMBL" id="BFEA01000618">
    <property type="protein sequence ID" value="GBG87518.1"/>
    <property type="molecule type" value="Genomic_DNA"/>
</dbReference>
<feature type="compositionally biased region" description="Basic and acidic residues" evidence="1">
    <location>
        <begin position="330"/>
        <end position="340"/>
    </location>
</feature>
<sequence length="969" mass="105615">MVEVCIWSSPHAALVTSPVGPLPAGQQHGSTAPSVDRLTPTWPAPPGVAAGPLRMGGARSLMPAYTTPVESGVKDEGTCRVPVRPRPTVENITRGVPNMRAHSDGGEDDVGFGDDADEGMREDVEAGDDDDDVPIRPLGKTAGTEKGRGRGGVRGRSVGRGGRGGVSGNAGKSPTYWSAEDQMLLVRCKREQDMHLAGLSHSYGRMKTKEWKWEDMSKRMANAGRPKDADDCMKKWDNLFQNYKKIQRFQNASGRPDFFRLTNKERKEHNFKFRMGRALYNKIHAGMVGNHTIFPPNVVDTGSPDGVQLPRRGAGGGESVCSEAAGEGCPDERSSARESDSNVVSGAGGGKRKNARQQAFESISDVMERHGALMSSMIESSSKRQCSIFTRQCDILEQEVAVQKAHYAASDETQRMMCKALLEIAAAIRGRSAIVPHRGARGWSQPAEEDNDDDFMTVYDQGEATASVGRESVRQRTMDQSASKRMSTPPPEAQQLRVRETWKEKGVVVDLGGEDDEPLERLRLRSTTQATTAAVSTARTADDERPITGALPCTPSQPRQRNDGRNGASRQRGGGGGVVADARAAGGEAAGGAGVAVAGVVPPVRPAREEAAVPATVREEGRGQNTNQHDGGEAASSQARRGVMTNELIDRALLWVDDKCFWTRGEGRRLYNIVHETKEYFVAIASGLPPPQLPWSVVVPKSSTRVARIADQSQLQQAISRAATVENIALRILHGWVLKSGNRPRGYNLAFQYSLESVAMDIARAMWYGEEWRNVVSASICAHTIDLNMDLPLWYAGANIEDRPEDDDMAAYQESTVISIAHSFRPAVQMGAHIDGDFISYKRLCRVADCFRLAASMWIMRMAGDDPRSHYEAFYFEDLVVRPTLIASMHRSFDHRRSVVRAANVVTERLGKAKVTLGVYPDYIPDWAPCGIGFAHDATIKGPEDAKRLDWLGSGPADDDIKGEGKDNA</sequence>
<dbReference type="InterPro" id="IPR044822">
    <property type="entry name" value="Myb_DNA-bind_4"/>
</dbReference>
<feature type="compositionally biased region" description="Basic and acidic residues" evidence="1">
    <location>
        <begin position="610"/>
        <end position="622"/>
    </location>
</feature>
<feature type="compositionally biased region" description="Polar residues" evidence="1">
    <location>
        <begin position="623"/>
        <end position="639"/>
    </location>
</feature>
<dbReference type="Gramene" id="GBG87518">
    <property type="protein sequence ID" value="GBG87518"/>
    <property type="gene ID" value="CBR_g45576"/>
</dbReference>
<evidence type="ECO:0000313" key="4">
    <source>
        <dbReference type="Proteomes" id="UP000265515"/>
    </source>
</evidence>
<proteinExistence type="predicted"/>
<dbReference type="AlphaFoldDB" id="A0A388LYW4"/>
<feature type="region of interest" description="Disordered" evidence="1">
    <location>
        <begin position="309"/>
        <end position="359"/>
    </location>
</feature>
<comment type="caution">
    <text evidence="3">The sequence shown here is derived from an EMBL/GenBank/DDBJ whole genome shotgun (WGS) entry which is preliminary data.</text>
</comment>
<name>A0A388LYW4_CHABU</name>
<dbReference type="InterPro" id="IPR001005">
    <property type="entry name" value="SANT/Myb"/>
</dbReference>
<feature type="compositionally biased region" description="Gly residues" evidence="1">
    <location>
        <begin position="150"/>
        <end position="168"/>
    </location>
</feature>
<gene>
    <name evidence="3" type="ORF">CBR_g45576</name>
</gene>
<dbReference type="Pfam" id="PF13837">
    <property type="entry name" value="Myb_DNA-bind_4"/>
    <property type="match status" value="1"/>
</dbReference>
<dbReference type="PANTHER" id="PTHR33492">
    <property type="entry name" value="OSJNBA0043A12.37 PROTEIN-RELATED"/>
    <property type="match status" value="1"/>
</dbReference>
<feature type="region of interest" description="Disordered" evidence="1">
    <location>
        <begin position="525"/>
        <end position="581"/>
    </location>
</feature>
<feature type="region of interest" description="Disordered" evidence="1">
    <location>
        <begin position="464"/>
        <end position="500"/>
    </location>
</feature>
<dbReference type="Proteomes" id="UP000265515">
    <property type="component" value="Unassembled WGS sequence"/>
</dbReference>
<feature type="region of interest" description="Disordered" evidence="1">
    <location>
        <begin position="96"/>
        <end position="175"/>
    </location>
</feature>
<dbReference type="OrthoDB" id="8933168at2759"/>
<dbReference type="PROSITE" id="PS50090">
    <property type="entry name" value="MYB_LIKE"/>
    <property type="match status" value="1"/>
</dbReference>
<reference evidence="3 4" key="1">
    <citation type="journal article" date="2018" name="Cell">
        <title>The Chara Genome: Secondary Complexity and Implications for Plant Terrestrialization.</title>
        <authorList>
            <person name="Nishiyama T."/>
            <person name="Sakayama H."/>
            <person name="Vries J.D."/>
            <person name="Buschmann H."/>
            <person name="Saint-Marcoux D."/>
            <person name="Ullrich K.K."/>
            <person name="Haas F.B."/>
            <person name="Vanderstraeten L."/>
            <person name="Becker D."/>
            <person name="Lang D."/>
            <person name="Vosolsobe S."/>
            <person name="Rombauts S."/>
            <person name="Wilhelmsson P.K.I."/>
            <person name="Janitza P."/>
            <person name="Kern R."/>
            <person name="Heyl A."/>
            <person name="Rumpler F."/>
            <person name="Villalobos L.I.A.C."/>
            <person name="Clay J.M."/>
            <person name="Skokan R."/>
            <person name="Toyoda A."/>
            <person name="Suzuki Y."/>
            <person name="Kagoshima H."/>
            <person name="Schijlen E."/>
            <person name="Tajeshwar N."/>
            <person name="Catarino B."/>
            <person name="Hetherington A.J."/>
            <person name="Saltykova A."/>
            <person name="Bonnot C."/>
            <person name="Breuninger H."/>
            <person name="Symeonidi A."/>
            <person name="Radhakrishnan G.V."/>
            <person name="Van Nieuwerburgh F."/>
            <person name="Deforce D."/>
            <person name="Chang C."/>
            <person name="Karol K.G."/>
            <person name="Hedrich R."/>
            <person name="Ulvskov P."/>
            <person name="Glockner G."/>
            <person name="Delwiche C.F."/>
            <person name="Petrasek J."/>
            <person name="Van de Peer Y."/>
            <person name="Friml J."/>
            <person name="Beilby M."/>
            <person name="Dolan L."/>
            <person name="Kohara Y."/>
            <person name="Sugano S."/>
            <person name="Fujiyama A."/>
            <person name="Delaux P.-M."/>
            <person name="Quint M."/>
            <person name="TheiBen G."/>
            <person name="Hagemann M."/>
            <person name="Harholt J."/>
            <person name="Dunand C."/>
            <person name="Zachgo S."/>
            <person name="Langdale J."/>
            <person name="Maumus F."/>
            <person name="Straeten D.V.D."/>
            <person name="Gould S.B."/>
            <person name="Rensing S.A."/>
        </authorList>
    </citation>
    <scope>NUCLEOTIDE SEQUENCE [LARGE SCALE GENOMIC DNA]</scope>
    <source>
        <strain evidence="3 4">S276</strain>
    </source>
</reference>
<feature type="region of interest" description="Disordered" evidence="1">
    <location>
        <begin position="610"/>
        <end position="639"/>
    </location>
</feature>
<evidence type="ECO:0000313" key="3">
    <source>
        <dbReference type="EMBL" id="GBG87518.1"/>
    </source>
</evidence>
<feature type="compositionally biased region" description="Acidic residues" evidence="1">
    <location>
        <begin position="106"/>
        <end position="117"/>
    </location>
</feature>
<keyword evidence="4" id="KW-1185">Reference proteome</keyword>